<dbReference type="Pfam" id="PF13683">
    <property type="entry name" value="rve_3"/>
    <property type="match status" value="1"/>
</dbReference>
<dbReference type="InterPro" id="IPR050900">
    <property type="entry name" value="Transposase_IS3/IS150/IS904"/>
</dbReference>
<sequence length="314" mass="36892">MKDSYAMVSLVRLCRLLGATRQAYYQHFWQMEATGIEESLVLEKVRSIRKCHRAMGGRKLYEMLHPFLLEHQIKMGRDALFDLLSSNGLLVKRRRRAYITTFSSHWLRKWPNQIRTMEVARINQLWVSDITYWKVGERYLYVSLVTDAYSRKVVGYHLADTLESVETIKALEMALARLPISLEHPLWHHSDRGVQYCCGNYVKLLQDRGIGISMTENGDPLENAIAERINGILKHEYLNQYRINNITDARECLRSSVELYNNERPHFSIGLLTPELVHSQELNVERLWKNYYTKNTKIVNPLQDNEKTVNQYQD</sequence>
<dbReference type="InterPro" id="IPR036397">
    <property type="entry name" value="RNaseH_sf"/>
</dbReference>
<dbReference type="PANTHER" id="PTHR46889">
    <property type="entry name" value="TRANSPOSASE INSF FOR INSERTION SEQUENCE IS3B-RELATED"/>
    <property type="match status" value="1"/>
</dbReference>
<comment type="caution">
    <text evidence="2">The sequence shown here is derived from an EMBL/GenBank/DDBJ whole genome shotgun (WGS) entry which is preliminary data.</text>
</comment>
<protein>
    <submittedName>
        <fullName evidence="2">IS3 family transposase</fullName>
    </submittedName>
</protein>
<gene>
    <name evidence="2" type="ORF">EZ428_23930</name>
</gene>
<evidence type="ECO:0000313" key="3">
    <source>
        <dbReference type="Proteomes" id="UP000292884"/>
    </source>
</evidence>
<accession>A0A4R0MIE0</accession>
<keyword evidence="3" id="KW-1185">Reference proteome</keyword>
<dbReference type="AlphaFoldDB" id="A0A4R0MIE0"/>
<dbReference type="InterPro" id="IPR001584">
    <property type="entry name" value="Integrase_cat-core"/>
</dbReference>
<dbReference type="InterPro" id="IPR012337">
    <property type="entry name" value="RNaseH-like_sf"/>
</dbReference>
<dbReference type="NCBIfam" id="NF033516">
    <property type="entry name" value="transpos_IS3"/>
    <property type="match status" value="1"/>
</dbReference>
<dbReference type="PROSITE" id="PS50994">
    <property type="entry name" value="INTEGRASE"/>
    <property type="match status" value="1"/>
</dbReference>
<proteinExistence type="predicted"/>
<feature type="domain" description="Integrase catalytic" evidence="1">
    <location>
        <begin position="107"/>
        <end position="282"/>
    </location>
</feature>
<dbReference type="GO" id="GO:0015074">
    <property type="term" value="P:DNA integration"/>
    <property type="evidence" value="ECO:0007669"/>
    <property type="project" value="InterPro"/>
</dbReference>
<dbReference type="Proteomes" id="UP000292884">
    <property type="component" value="Unassembled WGS sequence"/>
</dbReference>
<dbReference type="GO" id="GO:0003676">
    <property type="term" value="F:nucleic acid binding"/>
    <property type="evidence" value="ECO:0007669"/>
    <property type="project" value="InterPro"/>
</dbReference>
<dbReference type="InterPro" id="IPR048020">
    <property type="entry name" value="Transpos_IS3"/>
</dbReference>
<reference evidence="2 3" key="1">
    <citation type="submission" date="2019-02" db="EMBL/GenBank/DDBJ databases">
        <title>Pedobacter sp. RP-1-13 sp. nov., isolated from Arctic soil.</title>
        <authorList>
            <person name="Dahal R.H."/>
        </authorList>
    </citation>
    <scope>NUCLEOTIDE SEQUENCE [LARGE SCALE GENOMIC DNA]</scope>
    <source>
        <strain evidence="2 3">RP-1-13</strain>
    </source>
</reference>
<dbReference type="SUPFAM" id="SSF53098">
    <property type="entry name" value="Ribonuclease H-like"/>
    <property type="match status" value="1"/>
</dbReference>
<organism evidence="2 3">
    <name type="scientific">Pedobacter frigiditerrae</name>
    <dbReference type="NCBI Taxonomy" id="2530452"/>
    <lineage>
        <taxon>Bacteria</taxon>
        <taxon>Pseudomonadati</taxon>
        <taxon>Bacteroidota</taxon>
        <taxon>Sphingobacteriia</taxon>
        <taxon>Sphingobacteriales</taxon>
        <taxon>Sphingobacteriaceae</taxon>
        <taxon>Pedobacter</taxon>
    </lineage>
</organism>
<evidence type="ECO:0000313" key="2">
    <source>
        <dbReference type="EMBL" id="TCC86331.1"/>
    </source>
</evidence>
<evidence type="ECO:0000259" key="1">
    <source>
        <dbReference type="PROSITE" id="PS50994"/>
    </source>
</evidence>
<name>A0A4R0MIE0_9SPHI</name>
<dbReference type="RefSeq" id="WP_131555857.1">
    <property type="nucleotide sequence ID" value="NZ_SJSK01000013.1"/>
</dbReference>
<dbReference type="OrthoDB" id="9815231at2"/>
<dbReference type="PANTHER" id="PTHR46889:SF5">
    <property type="entry name" value="INTEGRASE PROTEIN"/>
    <property type="match status" value="1"/>
</dbReference>
<dbReference type="EMBL" id="SJSK01000013">
    <property type="protein sequence ID" value="TCC86331.1"/>
    <property type="molecule type" value="Genomic_DNA"/>
</dbReference>
<dbReference type="Gene3D" id="3.30.420.10">
    <property type="entry name" value="Ribonuclease H-like superfamily/Ribonuclease H"/>
    <property type="match status" value="1"/>
</dbReference>